<evidence type="ECO:0000313" key="7">
    <source>
        <dbReference type="EMBL" id="ATZ93238.1"/>
    </source>
</evidence>
<sequence>MKLRATLLAGSVLLAGCDLKPAAEPVNPVLAGLSNIFGFDALRGKVKRFTQTQTDEAGKVTAYVEGEFDAEGCLAALRTYQPSMNLDLDLVRDGQTLVEQSDRQALFQLTDHCQLAKTTDGRLSYRSNDQHAIAEVVYRDKPTPLASYRYDDDGFPVSMTFVSPENGNVTKVEMRNDAPAQKRLDATVIVTENNEQVSVTRTSCQYDQHFNPRLCQVLVSNGKGAAQTVTTLTHTTKIEYY</sequence>
<proteinExistence type="inferred from homology"/>
<keyword evidence="2 6" id="KW-0732">Signal</keyword>
<dbReference type="Proteomes" id="UP000231901">
    <property type="component" value="Chromosome"/>
</dbReference>
<name>A0A2K8QJN6_9GAMM</name>
<keyword evidence="3 6" id="KW-0472">Membrane</keyword>
<keyword evidence="8" id="KW-1185">Reference proteome</keyword>
<comment type="similarity">
    <text evidence="6">Belongs to the UPF0257 family.</text>
</comment>
<dbReference type="GO" id="GO:0005886">
    <property type="term" value="C:plasma membrane"/>
    <property type="evidence" value="ECO:0007669"/>
    <property type="project" value="UniProtKB-SubCell"/>
</dbReference>
<dbReference type="Pfam" id="PF06788">
    <property type="entry name" value="UPF0257"/>
    <property type="match status" value="1"/>
</dbReference>
<evidence type="ECO:0000256" key="1">
    <source>
        <dbReference type="ARBA" id="ARBA00022475"/>
    </source>
</evidence>
<dbReference type="GeneID" id="66563532"/>
<keyword evidence="1 6" id="KW-1003">Cell membrane</keyword>
<dbReference type="AlphaFoldDB" id="A0A2K8QJN6"/>
<dbReference type="HAMAP" id="MF_01065">
    <property type="entry name" value="UPF0257"/>
    <property type="match status" value="1"/>
</dbReference>
<dbReference type="EMBL" id="CP025003">
    <property type="protein sequence ID" value="ATZ93238.1"/>
    <property type="molecule type" value="Genomic_DNA"/>
</dbReference>
<dbReference type="NCBIfam" id="NF002798">
    <property type="entry name" value="PRK02939.1"/>
    <property type="match status" value="1"/>
</dbReference>
<organism evidence="7 8">
    <name type="scientific">Dickeya fangzhongdai</name>
    <dbReference type="NCBI Taxonomy" id="1778540"/>
    <lineage>
        <taxon>Bacteria</taxon>
        <taxon>Pseudomonadati</taxon>
        <taxon>Pseudomonadota</taxon>
        <taxon>Gammaproteobacteria</taxon>
        <taxon>Enterobacterales</taxon>
        <taxon>Pectobacteriaceae</taxon>
        <taxon>Dickeya</taxon>
    </lineage>
</organism>
<dbReference type="KEGG" id="dfn:CVE23_04140"/>
<dbReference type="RefSeq" id="WP_038917905.1">
    <property type="nucleotide sequence ID" value="NZ_BMJF01000003.1"/>
</dbReference>
<dbReference type="PROSITE" id="PS51257">
    <property type="entry name" value="PROKAR_LIPOPROTEIN"/>
    <property type="match status" value="1"/>
</dbReference>
<dbReference type="InterPro" id="IPR010646">
    <property type="entry name" value="UPF0257"/>
</dbReference>
<comment type="subcellular location">
    <subcellularLocation>
        <location evidence="6">Cell membrane</location>
        <topology evidence="6">Lipid-anchor</topology>
    </subcellularLocation>
</comment>
<reference evidence="8" key="1">
    <citation type="journal article" date="2018" name="Genome Announc.">
        <title>Complete genome sequence of a Dickeya fangzhongdai type strain causing bleeding canker of pear tree trunks.</title>
        <authorList>
            <person name="Zhao Y."/>
            <person name="Tian Y."/>
            <person name="Li X."/>
            <person name="Hu B."/>
        </authorList>
    </citation>
    <scope>NUCLEOTIDE SEQUENCE [LARGE SCALE GENOMIC DNA]</scope>
    <source>
        <strain evidence="8">DSM 101947</strain>
    </source>
</reference>
<keyword evidence="5 6" id="KW-0449">Lipoprotein</keyword>
<evidence type="ECO:0000256" key="5">
    <source>
        <dbReference type="ARBA" id="ARBA00023288"/>
    </source>
</evidence>
<evidence type="ECO:0000256" key="3">
    <source>
        <dbReference type="ARBA" id="ARBA00023136"/>
    </source>
</evidence>
<protein>
    <recommendedName>
        <fullName evidence="6">UPF0257 lipoprotein CVE23_04140</fullName>
    </recommendedName>
</protein>
<evidence type="ECO:0000256" key="4">
    <source>
        <dbReference type="ARBA" id="ARBA00023139"/>
    </source>
</evidence>
<gene>
    <name evidence="7" type="ORF">CVE23_04140</name>
</gene>
<accession>A0A2K8QJN6</accession>
<evidence type="ECO:0000256" key="6">
    <source>
        <dbReference type="HAMAP-Rule" id="MF_01065"/>
    </source>
</evidence>
<evidence type="ECO:0000313" key="8">
    <source>
        <dbReference type="Proteomes" id="UP000231901"/>
    </source>
</evidence>
<dbReference type="OrthoDB" id="6622075at2"/>
<keyword evidence="4" id="KW-0564">Palmitate</keyword>
<evidence type="ECO:0000256" key="2">
    <source>
        <dbReference type="ARBA" id="ARBA00022729"/>
    </source>
</evidence>